<protein>
    <recommendedName>
        <fullName evidence="3">Ribosomal protein</fullName>
    </recommendedName>
</protein>
<evidence type="ECO:0000313" key="1">
    <source>
        <dbReference type="EMBL" id="GMT03061.1"/>
    </source>
</evidence>
<accession>A0AAV5U851</accession>
<dbReference type="Proteomes" id="UP001432027">
    <property type="component" value="Unassembled WGS sequence"/>
</dbReference>
<comment type="caution">
    <text evidence="1">The sequence shown here is derived from an EMBL/GenBank/DDBJ whole genome shotgun (WGS) entry which is preliminary data.</text>
</comment>
<feature type="non-terminal residue" evidence="1">
    <location>
        <position position="100"/>
    </location>
</feature>
<proteinExistence type="predicted"/>
<keyword evidence="2" id="KW-1185">Reference proteome</keyword>
<gene>
    <name evidence="1" type="ORF">PENTCL1PPCAC_25235</name>
</gene>
<name>A0AAV5U851_9BILA</name>
<dbReference type="EMBL" id="BTSX01000006">
    <property type="protein sequence ID" value="GMT03061.1"/>
    <property type="molecule type" value="Genomic_DNA"/>
</dbReference>
<reference evidence="1" key="1">
    <citation type="submission" date="2023-10" db="EMBL/GenBank/DDBJ databases">
        <title>Genome assembly of Pristionchus species.</title>
        <authorList>
            <person name="Yoshida K."/>
            <person name="Sommer R.J."/>
        </authorList>
    </citation>
    <scope>NUCLEOTIDE SEQUENCE</scope>
    <source>
        <strain evidence="1">RS0144</strain>
    </source>
</reference>
<sequence length="100" mass="11238">KIPGEVVGQALEGQTEVEVDEPCDRVEIGPGETRGREDWLNECDDEHEDCRLEQLRSRFGSRVRVLEIVILDHVRASGQIDVVRVIGERASEDGLEVEDV</sequence>
<feature type="non-terminal residue" evidence="1">
    <location>
        <position position="1"/>
    </location>
</feature>
<organism evidence="1 2">
    <name type="scientific">Pristionchus entomophagus</name>
    <dbReference type="NCBI Taxonomy" id="358040"/>
    <lineage>
        <taxon>Eukaryota</taxon>
        <taxon>Metazoa</taxon>
        <taxon>Ecdysozoa</taxon>
        <taxon>Nematoda</taxon>
        <taxon>Chromadorea</taxon>
        <taxon>Rhabditida</taxon>
        <taxon>Rhabditina</taxon>
        <taxon>Diplogasteromorpha</taxon>
        <taxon>Diplogasteroidea</taxon>
        <taxon>Neodiplogasteridae</taxon>
        <taxon>Pristionchus</taxon>
    </lineage>
</organism>
<evidence type="ECO:0000313" key="2">
    <source>
        <dbReference type="Proteomes" id="UP001432027"/>
    </source>
</evidence>
<evidence type="ECO:0008006" key="3">
    <source>
        <dbReference type="Google" id="ProtNLM"/>
    </source>
</evidence>
<dbReference type="AlphaFoldDB" id="A0AAV5U851"/>